<dbReference type="RefSeq" id="WP_068224321.1">
    <property type="nucleotide sequence ID" value="NZ_CP139724.1"/>
</dbReference>
<dbReference type="PROSITE" id="PS51257">
    <property type="entry name" value="PROKAR_LIPOPROTEIN"/>
    <property type="match status" value="1"/>
</dbReference>
<organism evidence="1 2">
    <name type="scientific">Roseivirga spongicola</name>
    <dbReference type="NCBI Taxonomy" id="333140"/>
    <lineage>
        <taxon>Bacteria</taxon>
        <taxon>Pseudomonadati</taxon>
        <taxon>Bacteroidota</taxon>
        <taxon>Cytophagia</taxon>
        <taxon>Cytophagales</taxon>
        <taxon>Roseivirgaceae</taxon>
        <taxon>Roseivirga</taxon>
    </lineage>
</organism>
<evidence type="ECO:0000313" key="1">
    <source>
        <dbReference type="EMBL" id="KYG72538.1"/>
    </source>
</evidence>
<evidence type="ECO:0000313" key="2">
    <source>
        <dbReference type="Proteomes" id="UP000075606"/>
    </source>
</evidence>
<accession>A0A150X1F4</accession>
<proteinExistence type="predicted"/>
<dbReference type="AlphaFoldDB" id="A0A150X1F4"/>
<reference evidence="1 2" key="1">
    <citation type="submission" date="2016-01" db="EMBL/GenBank/DDBJ databases">
        <title>Genome sequencing of Roseivirga spongicola UST030701-084.</title>
        <authorList>
            <person name="Selvaratnam C."/>
            <person name="Thevarajoo S."/>
            <person name="Goh K.M."/>
            <person name="Ee R."/>
            <person name="Chan K.-G."/>
            <person name="Chong C.S."/>
        </authorList>
    </citation>
    <scope>NUCLEOTIDE SEQUENCE [LARGE SCALE GENOMIC DNA]</scope>
    <source>
        <strain evidence="1 2">UST030701-084</strain>
    </source>
</reference>
<sequence>MKIIQYIFLIGLLSSCKSHSKNDSTKSTQNIQNSSIENQESMTIEAQIKVFKTLGYEFSNGVTKDLILRDVYEMTWEEETEKHLEQNPYSVLYYFYGWRDSQVEGYNYTDDCIWFDLEFFDHNSQYKWFMERMGTITHGEIEFSEITIETDSENWEWISFKVNGQPKKWKLEKTGYIADHFVQRFSYLPKELNTKGKYTYYDNGGQQWVIDYATEKEQSIFNEKTGLNREWLGDGDHFSEPRD</sequence>
<dbReference type="EMBL" id="LRPC01000029">
    <property type="protein sequence ID" value="KYG72538.1"/>
    <property type="molecule type" value="Genomic_DNA"/>
</dbReference>
<protein>
    <submittedName>
        <fullName evidence="1">Uncharacterized protein</fullName>
    </submittedName>
</protein>
<keyword evidence="2" id="KW-1185">Reference proteome</keyword>
<name>A0A150X1F4_9BACT</name>
<dbReference type="Proteomes" id="UP000075606">
    <property type="component" value="Unassembled WGS sequence"/>
</dbReference>
<gene>
    <name evidence="1" type="ORF">AWW68_16670</name>
</gene>
<comment type="caution">
    <text evidence="1">The sequence shown here is derived from an EMBL/GenBank/DDBJ whole genome shotgun (WGS) entry which is preliminary data.</text>
</comment>